<evidence type="ECO:0000256" key="6">
    <source>
        <dbReference type="ARBA" id="ARBA00022475"/>
    </source>
</evidence>
<name>A0A5F8GJQ5_MONDO</name>
<dbReference type="GO" id="GO:0016020">
    <property type="term" value="C:membrane"/>
    <property type="evidence" value="ECO:0000318"/>
    <property type="project" value="GO_Central"/>
</dbReference>
<dbReference type="Bgee" id="ENSMODG00000017106">
    <property type="expression patterns" value="Expressed in skeleton of lower jaw and 19 other cell types or tissues"/>
</dbReference>
<organism evidence="16 17">
    <name type="scientific">Monodelphis domestica</name>
    <name type="common">Gray short-tailed opossum</name>
    <dbReference type="NCBI Taxonomy" id="13616"/>
    <lineage>
        <taxon>Eukaryota</taxon>
        <taxon>Metazoa</taxon>
        <taxon>Chordata</taxon>
        <taxon>Craniata</taxon>
        <taxon>Vertebrata</taxon>
        <taxon>Euteleostomi</taxon>
        <taxon>Mammalia</taxon>
        <taxon>Metatheria</taxon>
        <taxon>Didelphimorphia</taxon>
        <taxon>Didelphidae</taxon>
        <taxon>Monodelphis</taxon>
    </lineage>
</organism>
<dbReference type="GO" id="GO:0008643">
    <property type="term" value="P:carbohydrate transport"/>
    <property type="evidence" value="ECO:0000318"/>
    <property type="project" value="GO_Central"/>
</dbReference>
<evidence type="ECO:0000256" key="3">
    <source>
        <dbReference type="ARBA" id="ARBA00007809"/>
    </source>
</evidence>
<keyword evidence="8 15" id="KW-0812">Transmembrane</keyword>
<evidence type="ECO:0000256" key="9">
    <source>
        <dbReference type="ARBA" id="ARBA00022737"/>
    </source>
</evidence>
<evidence type="ECO:0000256" key="11">
    <source>
        <dbReference type="ARBA" id="ARBA00023034"/>
    </source>
</evidence>
<evidence type="ECO:0000256" key="1">
    <source>
        <dbReference type="ARBA" id="ARBA00004651"/>
    </source>
</evidence>
<keyword evidence="10 15" id="KW-1133">Transmembrane helix</keyword>
<keyword evidence="5" id="KW-0813">Transport</keyword>
<keyword evidence="11" id="KW-0333">Golgi apparatus</keyword>
<evidence type="ECO:0000256" key="5">
    <source>
        <dbReference type="ARBA" id="ARBA00022448"/>
    </source>
</evidence>
<dbReference type="GO" id="GO:0005886">
    <property type="term" value="C:plasma membrane"/>
    <property type="evidence" value="ECO:0007669"/>
    <property type="project" value="UniProtKB-SubCell"/>
</dbReference>
<evidence type="ECO:0000256" key="15">
    <source>
        <dbReference type="SAM" id="Phobius"/>
    </source>
</evidence>
<keyword evidence="17" id="KW-1185">Reference proteome</keyword>
<keyword evidence="7" id="KW-0762">Sugar transport</keyword>
<dbReference type="InterPro" id="IPR004316">
    <property type="entry name" value="SWEET_rpt"/>
</dbReference>
<dbReference type="GeneTree" id="ENSGT00390000007801"/>
<dbReference type="InParanoid" id="A0A5F8GJQ5"/>
<evidence type="ECO:0000256" key="4">
    <source>
        <dbReference type="ARBA" id="ARBA00021741"/>
    </source>
</evidence>
<sequence length="347" mass="38019">MSGWEEGEVSNARCQIHQQTFMELMLCPCKALWETRASRSSGCWGGGWRGRPNRGLLVGARPGCGGRGAGQPRQSKGAGPWLRRIMPGVGPGARGGARGNQGAGPELLGLGAGAEMEPADAIDTLLSGACVLFTLCMFSTGLSDLRHMQTTRSVTNIQFLPFLTTDVNNLSWLSYGLLKGDRTLIVVNALGALLQTLYILTYLHYCPRKRTVLLQTAALLGLLLLGYSYFQLLVPDWTTRLRQLGLFCSIFTITMYLSPLADLIKIIQTKSTQCLSFSLTVATFLASISWTLYGFHLSDLYIMVRKVGIILGVQSGNPPPTHTQTHTHTLYCDFFFLSGTQHTRNNH</sequence>
<feature type="transmembrane region" description="Helical" evidence="15">
    <location>
        <begin position="184"/>
        <end position="205"/>
    </location>
</feature>
<protein>
    <recommendedName>
        <fullName evidence="4">Sugar transporter SWEET1</fullName>
    </recommendedName>
    <alternativeName>
        <fullName evidence="13">Solute carrier family 50 member 1</fullName>
    </alternativeName>
</protein>
<evidence type="ECO:0000313" key="17">
    <source>
        <dbReference type="Proteomes" id="UP000002280"/>
    </source>
</evidence>
<feature type="transmembrane region" description="Helical" evidence="15">
    <location>
        <begin position="244"/>
        <end position="263"/>
    </location>
</feature>
<comment type="subcellular location">
    <subcellularLocation>
        <location evidence="1">Cell membrane</location>
        <topology evidence="1">Multi-pass membrane protein</topology>
    </subcellularLocation>
    <subcellularLocation>
        <location evidence="2">Golgi apparatus membrane</location>
        <topology evidence="2">Multi-pass membrane protein</topology>
    </subcellularLocation>
</comment>
<dbReference type="Pfam" id="PF03083">
    <property type="entry name" value="MtN3_slv"/>
    <property type="match status" value="2"/>
</dbReference>
<reference evidence="16" key="2">
    <citation type="submission" date="2025-08" db="UniProtKB">
        <authorList>
            <consortium name="Ensembl"/>
        </authorList>
    </citation>
    <scope>IDENTIFICATION</scope>
</reference>
<evidence type="ECO:0000256" key="12">
    <source>
        <dbReference type="ARBA" id="ARBA00023136"/>
    </source>
</evidence>
<keyword evidence="12 15" id="KW-0472">Membrane</keyword>
<feature type="transmembrane region" description="Helical" evidence="15">
    <location>
        <begin position="275"/>
        <end position="295"/>
    </location>
</feature>
<dbReference type="FunCoup" id="A0A5F8GJQ5">
    <property type="interactions" value="647"/>
</dbReference>
<evidence type="ECO:0000313" key="16">
    <source>
        <dbReference type="Ensembl" id="ENSMODP00000047416.1"/>
    </source>
</evidence>
<evidence type="ECO:0000256" key="2">
    <source>
        <dbReference type="ARBA" id="ARBA00004653"/>
    </source>
</evidence>
<dbReference type="GO" id="GO:0000139">
    <property type="term" value="C:Golgi membrane"/>
    <property type="evidence" value="ECO:0007669"/>
    <property type="project" value="UniProtKB-SubCell"/>
</dbReference>
<dbReference type="GO" id="GO:0051119">
    <property type="term" value="F:sugar transmembrane transporter activity"/>
    <property type="evidence" value="ECO:0000318"/>
    <property type="project" value="GO_Central"/>
</dbReference>
<dbReference type="Gene3D" id="1.20.1280.290">
    <property type="match status" value="2"/>
</dbReference>
<keyword evidence="9" id="KW-0677">Repeat</keyword>
<evidence type="ECO:0000256" key="13">
    <source>
        <dbReference type="ARBA" id="ARBA00031430"/>
    </source>
</evidence>
<dbReference type="Ensembl" id="ENSMODT00000085429.1">
    <property type="protein sequence ID" value="ENSMODP00000047416.1"/>
    <property type="gene ID" value="ENSMODG00000017106.3"/>
</dbReference>
<keyword evidence="6" id="KW-1003">Cell membrane</keyword>
<comment type="function">
    <text evidence="14">Mediates sugar transport across membranes.</text>
</comment>
<accession>A0A5F8GJQ5</accession>
<reference evidence="16" key="3">
    <citation type="submission" date="2025-09" db="UniProtKB">
        <authorList>
            <consortium name="Ensembl"/>
        </authorList>
    </citation>
    <scope>IDENTIFICATION</scope>
</reference>
<evidence type="ECO:0000256" key="10">
    <source>
        <dbReference type="ARBA" id="ARBA00022989"/>
    </source>
</evidence>
<dbReference type="Proteomes" id="UP000002280">
    <property type="component" value="Chromosome 2"/>
</dbReference>
<dbReference type="FunFam" id="1.20.1280.290:FF:000010">
    <property type="entry name" value="Sugar transporter SWEET"/>
    <property type="match status" value="1"/>
</dbReference>
<dbReference type="InterPro" id="IPR047664">
    <property type="entry name" value="SWEET"/>
</dbReference>
<dbReference type="AlphaFoldDB" id="A0A5F8GJQ5"/>
<comment type="similarity">
    <text evidence="3">Belongs to the SWEET sugar transporter family.</text>
</comment>
<evidence type="ECO:0000256" key="8">
    <source>
        <dbReference type="ARBA" id="ARBA00022692"/>
    </source>
</evidence>
<reference evidence="16 17" key="1">
    <citation type="journal article" date="2007" name="Nature">
        <title>Genome of the marsupial Monodelphis domestica reveals innovation in non-coding sequences.</title>
        <authorList>
            <person name="Mikkelsen T.S."/>
            <person name="Wakefield M.J."/>
            <person name="Aken B."/>
            <person name="Amemiya C.T."/>
            <person name="Chang J.L."/>
            <person name="Duke S."/>
            <person name="Garber M."/>
            <person name="Gentles A.J."/>
            <person name="Goodstadt L."/>
            <person name="Heger A."/>
            <person name="Jurka J."/>
            <person name="Kamal M."/>
            <person name="Mauceli E."/>
            <person name="Searle S.M."/>
            <person name="Sharpe T."/>
            <person name="Baker M.L."/>
            <person name="Batzer M.A."/>
            <person name="Benos P.V."/>
            <person name="Belov K."/>
            <person name="Clamp M."/>
            <person name="Cook A."/>
            <person name="Cuff J."/>
            <person name="Das R."/>
            <person name="Davidow L."/>
            <person name="Deakin J.E."/>
            <person name="Fazzari M.J."/>
            <person name="Glass J.L."/>
            <person name="Grabherr M."/>
            <person name="Greally J.M."/>
            <person name="Gu W."/>
            <person name="Hore T.A."/>
            <person name="Huttley G.A."/>
            <person name="Kleber M."/>
            <person name="Jirtle R.L."/>
            <person name="Koina E."/>
            <person name="Lee J.T."/>
            <person name="Mahony S."/>
            <person name="Marra M.A."/>
            <person name="Miller R.D."/>
            <person name="Nicholls R.D."/>
            <person name="Oda M."/>
            <person name="Papenfuss A.T."/>
            <person name="Parra Z.E."/>
            <person name="Pollock D.D."/>
            <person name="Ray D.A."/>
            <person name="Schein J.E."/>
            <person name="Speed T.P."/>
            <person name="Thompson K."/>
            <person name="VandeBerg J.L."/>
            <person name="Wade C.M."/>
            <person name="Walker J.A."/>
            <person name="Waters P.D."/>
            <person name="Webber C."/>
            <person name="Weidman J.R."/>
            <person name="Xie X."/>
            <person name="Zody M.C."/>
            <person name="Baldwin J."/>
            <person name="Abdouelleil A."/>
            <person name="Abdulkadir J."/>
            <person name="Abebe A."/>
            <person name="Abera B."/>
            <person name="Abreu J."/>
            <person name="Acer S.C."/>
            <person name="Aftuck L."/>
            <person name="Alexander A."/>
            <person name="An P."/>
            <person name="Anderson E."/>
            <person name="Anderson S."/>
            <person name="Arachi H."/>
            <person name="Azer M."/>
            <person name="Bachantsang P."/>
            <person name="Barry A."/>
            <person name="Bayul T."/>
            <person name="Berlin A."/>
            <person name="Bessette D."/>
            <person name="Bloom T."/>
            <person name="Bloom T."/>
            <person name="Boguslavskiy L."/>
            <person name="Bonnet C."/>
            <person name="Boukhgalter B."/>
            <person name="Bourzgui I."/>
            <person name="Brown A."/>
            <person name="Cahill P."/>
            <person name="Channer S."/>
            <person name="Cheshatsang Y."/>
            <person name="Chuda L."/>
            <person name="Citroen M."/>
            <person name="Collymore A."/>
            <person name="Cooke P."/>
            <person name="Costello M."/>
            <person name="D'Aco K."/>
            <person name="Daza R."/>
            <person name="De Haan G."/>
            <person name="DeGray S."/>
            <person name="DeMaso C."/>
            <person name="Dhargay N."/>
            <person name="Dooley K."/>
            <person name="Dooley E."/>
            <person name="Doricent M."/>
            <person name="Dorje P."/>
            <person name="Dorjee K."/>
            <person name="Dupes A."/>
            <person name="Elong R."/>
            <person name="Falk J."/>
            <person name="Farina A."/>
            <person name="Faro S."/>
            <person name="Ferguson D."/>
            <person name="Fisher S."/>
            <person name="Foley C.D."/>
            <person name="Franke A."/>
            <person name="Friedrich D."/>
            <person name="Gadbois L."/>
            <person name="Gearin G."/>
            <person name="Gearin C.R."/>
            <person name="Giannoukos G."/>
            <person name="Goode T."/>
            <person name="Graham J."/>
            <person name="Grandbois E."/>
            <person name="Grewal S."/>
            <person name="Gyaltsen K."/>
            <person name="Hafez N."/>
            <person name="Hagos B."/>
            <person name="Hall J."/>
            <person name="Henson C."/>
            <person name="Hollinger A."/>
            <person name="Honan T."/>
            <person name="Huard M.D."/>
            <person name="Hughes L."/>
            <person name="Hurhula B."/>
            <person name="Husby M.E."/>
            <person name="Kamat A."/>
            <person name="Kanga B."/>
            <person name="Kashin S."/>
            <person name="Khazanovich D."/>
            <person name="Kisner P."/>
            <person name="Lance K."/>
            <person name="Lara M."/>
            <person name="Lee W."/>
            <person name="Lennon N."/>
            <person name="Letendre F."/>
            <person name="LeVine R."/>
            <person name="Lipovsky A."/>
            <person name="Liu X."/>
            <person name="Liu J."/>
            <person name="Liu S."/>
            <person name="Lokyitsang T."/>
            <person name="Lokyitsang Y."/>
            <person name="Lubonja R."/>
            <person name="Lui A."/>
            <person name="MacDonald P."/>
            <person name="Magnisalis V."/>
            <person name="Maru K."/>
            <person name="Matthews C."/>
            <person name="McCusker W."/>
            <person name="McDonough S."/>
            <person name="Mehta T."/>
            <person name="Meldrim J."/>
            <person name="Meneus L."/>
            <person name="Mihai O."/>
            <person name="Mihalev A."/>
            <person name="Mihova T."/>
            <person name="Mittelman R."/>
            <person name="Mlenga V."/>
            <person name="Montmayeur A."/>
            <person name="Mulrain L."/>
            <person name="Navidi A."/>
            <person name="Naylor J."/>
            <person name="Negash T."/>
            <person name="Nguyen T."/>
            <person name="Nguyen N."/>
            <person name="Nicol R."/>
            <person name="Norbu C."/>
            <person name="Norbu N."/>
            <person name="Novod N."/>
            <person name="O'Neill B."/>
            <person name="Osman S."/>
            <person name="Markiewicz E."/>
            <person name="Oyono O.L."/>
            <person name="Patti C."/>
            <person name="Phunkhang P."/>
            <person name="Pierre F."/>
            <person name="Priest M."/>
            <person name="Raghuraman S."/>
            <person name="Rege F."/>
            <person name="Reyes R."/>
            <person name="Rise C."/>
            <person name="Rogov P."/>
            <person name="Ross K."/>
            <person name="Ryan E."/>
            <person name="Settipalli S."/>
            <person name="Shea T."/>
            <person name="Sherpa N."/>
            <person name="Shi L."/>
            <person name="Shih D."/>
            <person name="Sparrow T."/>
            <person name="Spaulding J."/>
            <person name="Stalker J."/>
            <person name="Stange-Thomann N."/>
            <person name="Stavropoulos S."/>
            <person name="Stone C."/>
            <person name="Strader C."/>
            <person name="Tesfaye S."/>
            <person name="Thomson T."/>
            <person name="Thoulutsang Y."/>
            <person name="Thoulutsang D."/>
            <person name="Topham K."/>
            <person name="Topping I."/>
            <person name="Tsamla T."/>
            <person name="Vassiliev H."/>
            <person name="Vo A."/>
            <person name="Wangchuk T."/>
            <person name="Wangdi T."/>
            <person name="Weiand M."/>
            <person name="Wilkinson J."/>
            <person name="Wilson A."/>
            <person name="Yadav S."/>
            <person name="Young G."/>
            <person name="Yu Q."/>
            <person name="Zembek L."/>
            <person name="Zhong D."/>
            <person name="Zimmer A."/>
            <person name="Zwirko Z."/>
            <person name="Jaffe D.B."/>
            <person name="Alvarez P."/>
            <person name="Brockman W."/>
            <person name="Butler J."/>
            <person name="Chin C."/>
            <person name="Gnerre S."/>
            <person name="MacCallum I."/>
            <person name="Graves J.A."/>
            <person name="Ponting C.P."/>
            <person name="Breen M."/>
            <person name="Samollow P.B."/>
            <person name="Lander E.S."/>
            <person name="Lindblad-Toh K."/>
        </authorList>
    </citation>
    <scope>NUCLEOTIDE SEQUENCE [LARGE SCALE GENOMIC DNA]</scope>
</reference>
<dbReference type="PANTHER" id="PTHR10791">
    <property type="entry name" value="RAG1-ACTIVATING PROTEIN 1"/>
    <property type="match status" value="1"/>
</dbReference>
<feature type="transmembrane region" description="Helical" evidence="15">
    <location>
        <begin position="212"/>
        <end position="232"/>
    </location>
</feature>
<evidence type="ECO:0000256" key="7">
    <source>
        <dbReference type="ARBA" id="ARBA00022597"/>
    </source>
</evidence>
<proteinExistence type="inferred from homology"/>
<evidence type="ECO:0000256" key="14">
    <source>
        <dbReference type="ARBA" id="ARBA00054132"/>
    </source>
</evidence>
<dbReference type="STRING" id="13616.ENSMODP00000047416"/>
<dbReference type="FunFam" id="1.20.1280.290:FF:000004">
    <property type="entry name" value="Sugar transporter SWEET"/>
    <property type="match status" value="1"/>
</dbReference>
<dbReference type="PANTHER" id="PTHR10791:SF30">
    <property type="entry name" value="SUGAR TRANSPORTER SWEET1"/>
    <property type="match status" value="1"/>
</dbReference>